<reference evidence="3 4" key="1">
    <citation type="submission" date="2023-05" db="EMBL/GenBank/DDBJ databases">
        <title>Novel species of genus Flectobacillus isolated from stream in China.</title>
        <authorList>
            <person name="Lu H."/>
        </authorList>
    </citation>
    <scope>NUCLEOTIDE SEQUENCE [LARGE SCALE GENOMIC DNA]</scope>
    <source>
        <strain evidence="3 4">DC10W</strain>
    </source>
</reference>
<feature type="signal peptide" evidence="2">
    <location>
        <begin position="1"/>
        <end position="18"/>
    </location>
</feature>
<evidence type="ECO:0000256" key="2">
    <source>
        <dbReference type="SAM" id="SignalP"/>
    </source>
</evidence>
<evidence type="ECO:0000313" key="3">
    <source>
        <dbReference type="EMBL" id="MDI9863966.1"/>
    </source>
</evidence>
<accession>A0ABT6YLB8</accession>
<keyword evidence="4" id="KW-1185">Reference proteome</keyword>
<evidence type="ECO:0000313" key="4">
    <source>
        <dbReference type="Proteomes" id="UP001236569"/>
    </source>
</evidence>
<keyword evidence="1" id="KW-0175">Coiled coil</keyword>
<dbReference type="Proteomes" id="UP001236569">
    <property type="component" value="Unassembled WGS sequence"/>
</dbReference>
<sequence length="134" mass="15515">MKSTYSFLFAFMVFVGLCATTIIVDGCQQTVATNPDNRKESSNYLDKTKQVTDLRKEVTEIENRQFGVCDTCVTGFRSVIIQNRMLANELAKQNVRMKKTLDSNEAEIRKLESLHTRNKKYRQDYELRYALANN</sequence>
<keyword evidence="2" id="KW-0732">Signal</keyword>
<evidence type="ECO:0000256" key="1">
    <source>
        <dbReference type="SAM" id="Coils"/>
    </source>
</evidence>
<proteinExistence type="predicted"/>
<dbReference type="EMBL" id="JASHID010000003">
    <property type="protein sequence ID" value="MDI9863966.1"/>
    <property type="molecule type" value="Genomic_DNA"/>
</dbReference>
<feature type="chain" id="PRO_5046312721" evidence="2">
    <location>
        <begin position="19"/>
        <end position="134"/>
    </location>
</feature>
<dbReference type="RefSeq" id="WP_283369200.1">
    <property type="nucleotide sequence ID" value="NZ_JASHID010000003.1"/>
</dbReference>
<comment type="caution">
    <text evidence="3">The sequence shown here is derived from an EMBL/GenBank/DDBJ whole genome shotgun (WGS) entry which is preliminary data.</text>
</comment>
<name>A0ABT6YLB8_9BACT</name>
<gene>
    <name evidence="3" type="ORF">QM480_06505</name>
</gene>
<feature type="coiled-coil region" evidence="1">
    <location>
        <begin position="44"/>
        <end position="124"/>
    </location>
</feature>
<organism evidence="3 4">
    <name type="scientific">Flectobacillus longus</name>
    <dbReference type="NCBI Taxonomy" id="2984207"/>
    <lineage>
        <taxon>Bacteria</taxon>
        <taxon>Pseudomonadati</taxon>
        <taxon>Bacteroidota</taxon>
        <taxon>Cytophagia</taxon>
        <taxon>Cytophagales</taxon>
        <taxon>Flectobacillaceae</taxon>
        <taxon>Flectobacillus</taxon>
    </lineage>
</organism>
<protein>
    <submittedName>
        <fullName evidence="3">Uncharacterized protein</fullName>
    </submittedName>
</protein>